<keyword evidence="3" id="KW-1185">Reference proteome</keyword>
<dbReference type="Proteomes" id="UP000199516">
    <property type="component" value="Unassembled WGS sequence"/>
</dbReference>
<evidence type="ECO:0000313" key="2">
    <source>
        <dbReference type="EMBL" id="SFE99367.1"/>
    </source>
</evidence>
<feature type="transmembrane region" description="Helical" evidence="1">
    <location>
        <begin position="12"/>
        <end position="34"/>
    </location>
</feature>
<accession>A0A1I2F3E7</accession>
<name>A0A1I2F3E7_9BACI</name>
<sequence length="76" mass="8800">MKNITAKMSSKIFRTLSMVSDVIFFLSMVVIISYTTFVTETMTWDMAIFIAFSIISYSINFFKKPKFGNIFKEDDA</sequence>
<proteinExistence type="predicted"/>
<gene>
    <name evidence="2" type="ORF">SAMN05192532_10863</name>
</gene>
<feature type="transmembrane region" description="Helical" evidence="1">
    <location>
        <begin position="46"/>
        <end position="62"/>
    </location>
</feature>
<keyword evidence="1" id="KW-1133">Transmembrane helix</keyword>
<keyword evidence="1" id="KW-0472">Membrane</keyword>
<dbReference type="STRING" id="930128.SAMN05192532_10863"/>
<dbReference type="AlphaFoldDB" id="A0A1I2F3E7"/>
<protein>
    <submittedName>
        <fullName evidence="2">Uncharacterized protein</fullName>
    </submittedName>
</protein>
<evidence type="ECO:0000256" key="1">
    <source>
        <dbReference type="SAM" id="Phobius"/>
    </source>
</evidence>
<keyword evidence="1" id="KW-0812">Transmembrane</keyword>
<evidence type="ECO:0000313" key="3">
    <source>
        <dbReference type="Proteomes" id="UP000199516"/>
    </source>
</evidence>
<dbReference type="EMBL" id="FONT01000008">
    <property type="protein sequence ID" value="SFE99367.1"/>
    <property type="molecule type" value="Genomic_DNA"/>
</dbReference>
<reference evidence="2 3" key="1">
    <citation type="submission" date="2016-10" db="EMBL/GenBank/DDBJ databases">
        <authorList>
            <person name="de Groot N.N."/>
        </authorList>
    </citation>
    <scope>NUCLEOTIDE SEQUENCE [LARGE SCALE GENOMIC DNA]</scope>
    <source>
        <strain evidence="2 3">DSM 23995</strain>
    </source>
</reference>
<dbReference type="RefSeq" id="WP_091663524.1">
    <property type="nucleotide sequence ID" value="NZ_FONT01000008.1"/>
</dbReference>
<organism evidence="2 3">
    <name type="scientific">Alteribacillus iranensis</name>
    <dbReference type="NCBI Taxonomy" id="930128"/>
    <lineage>
        <taxon>Bacteria</taxon>
        <taxon>Bacillati</taxon>
        <taxon>Bacillota</taxon>
        <taxon>Bacilli</taxon>
        <taxon>Bacillales</taxon>
        <taxon>Bacillaceae</taxon>
        <taxon>Alteribacillus</taxon>
    </lineage>
</organism>